<dbReference type="InterPro" id="IPR041698">
    <property type="entry name" value="Methyltransf_25"/>
</dbReference>
<sequence>MPESENPVFKRDFCAYYDAVTGRPPRDTLLAALASVDSEPSTNEIRFAVDLGCGEGRDTVELLHRGWRVLAIDSNPEAIHRLLSRPDINLQLLDTQIIRFEEVILPESVNLINSSFALPFCPPEHFPSLWEKVVISLRVGGRFCGQLFGDRDSWAIQTSMNHHSRTQIEMLLQPFEIEMLNEEEHPGKTALGDEKYWHIFHIVARKKPYTLV</sequence>
<evidence type="ECO:0000313" key="2">
    <source>
        <dbReference type="EMBL" id="MDR9900426.1"/>
    </source>
</evidence>
<name>A0AAP5M9R0_9CYAN</name>
<dbReference type="Pfam" id="PF13649">
    <property type="entry name" value="Methyltransf_25"/>
    <property type="match status" value="1"/>
</dbReference>
<dbReference type="GO" id="GO:0032259">
    <property type="term" value="P:methylation"/>
    <property type="evidence" value="ECO:0007669"/>
    <property type="project" value="UniProtKB-KW"/>
</dbReference>
<dbReference type="Proteomes" id="UP000667802">
    <property type="component" value="Unassembled WGS sequence"/>
</dbReference>
<dbReference type="InterPro" id="IPR029063">
    <property type="entry name" value="SAM-dependent_MTases_sf"/>
</dbReference>
<comment type="caution">
    <text evidence="2">The sequence shown here is derived from an EMBL/GenBank/DDBJ whole genome shotgun (WGS) entry which is preliminary data.</text>
</comment>
<evidence type="ECO:0000313" key="3">
    <source>
        <dbReference type="Proteomes" id="UP000667802"/>
    </source>
</evidence>
<proteinExistence type="predicted"/>
<accession>A0AAP5M9R0</accession>
<dbReference type="SUPFAM" id="SSF53335">
    <property type="entry name" value="S-adenosyl-L-methionine-dependent methyltransferases"/>
    <property type="match status" value="1"/>
</dbReference>
<dbReference type="EMBL" id="JAALHA020000034">
    <property type="protein sequence ID" value="MDR9900426.1"/>
    <property type="molecule type" value="Genomic_DNA"/>
</dbReference>
<feature type="domain" description="Methyltransferase" evidence="1">
    <location>
        <begin position="49"/>
        <end position="141"/>
    </location>
</feature>
<keyword evidence="2" id="KW-0808">Transferase</keyword>
<dbReference type="AlphaFoldDB" id="A0AAP5M9R0"/>
<keyword evidence="2" id="KW-0489">Methyltransferase</keyword>
<keyword evidence="3" id="KW-1185">Reference proteome</keyword>
<reference evidence="3" key="1">
    <citation type="journal article" date="2021" name="Science">
        <title>Hunting the eagle killer: A cyanobacterial neurotoxin causes vacuolar myelinopathy.</title>
        <authorList>
            <person name="Breinlinger S."/>
            <person name="Phillips T.J."/>
            <person name="Haram B.N."/>
            <person name="Mares J."/>
            <person name="Martinez Yerena J.A."/>
            <person name="Hrouzek P."/>
            <person name="Sobotka R."/>
            <person name="Henderson W.M."/>
            <person name="Schmieder P."/>
            <person name="Williams S.M."/>
            <person name="Lauderdale J.D."/>
            <person name="Wilde H.D."/>
            <person name="Gerrin W."/>
            <person name="Kust A."/>
            <person name="Washington J.W."/>
            <person name="Wagner C."/>
            <person name="Geier B."/>
            <person name="Liebeke M."/>
            <person name="Enke H."/>
            <person name="Niedermeyer T.H.J."/>
            <person name="Wilde S.B."/>
        </authorList>
    </citation>
    <scope>NUCLEOTIDE SEQUENCE [LARGE SCALE GENOMIC DNA]</scope>
    <source>
        <strain evidence="3">Thurmond2011</strain>
    </source>
</reference>
<dbReference type="Gene3D" id="3.40.50.150">
    <property type="entry name" value="Vaccinia Virus protein VP39"/>
    <property type="match status" value="1"/>
</dbReference>
<organism evidence="2 3">
    <name type="scientific">Aetokthonos hydrillicola Thurmond2011</name>
    <dbReference type="NCBI Taxonomy" id="2712845"/>
    <lineage>
        <taxon>Bacteria</taxon>
        <taxon>Bacillati</taxon>
        <taxon>Cyanobacteriota</taxon>
        <taxon>Cyanophyceae</taxon>
        <taxon>Nostocales</taxon>
        <taxon>Hapalosiphonaceae</taxon>
        <taxon>Aetokthonos</taxon>
    </lineage>
</organism>
<dbReference type="GO" id="GO:0008168">
    <property type="term" value="F:methyltransferase activity"/>
    <property type="evidence" value="ECO:0007669"/>
    <property type="project" value="UniProtKB-KW"/>
</dbReference>
<dbReference type="RefSeq" id="WP_208344649.1">
    <property type="nucleotide sequence ID" value="NZ_CAWQFN010000524.1"/>
</dbReference>
<dbReference type="CDD" id="cd02440">
    <property type="entry name" value="AdoMet_MTases"/>
    <property type="match status" value="1"/>
</dbReference>
<protein>
    <submittedName>
        <fullName evidence="2">Class I SAM-dependent methyltransferase</fullName>
    </submittedName>
</protein>
<evidence type="ECO:0000259" key="1">
    <source>
        <dbReference type="Pfam" id="PF13649"/>
    </source>
</evidence>
<gene>
    <name evidence="2" type="ORF">G7B40_038655</name>
</gene>